<keyword evidence="6" id="KW-1185">Reference proteome</keyword>
<organism evidence="5 6">
    <name type="scientific">Arctia plantaginis</name>
    <name type="common">Wood tiger moth</name>
    <name type="synonym">Phalaena plantaginis</name>
    <dbReference type="NCBI Taxonomy" id="874455"/>
    <lineage>
        <taxon>Eukaryota</taxon>
        <taxon>Metazoa</taxon>
        <taxon>Ecdysozoa</taxon>
        <taxon>Arthropoda</taxon>
        <taxon>Hexapoda</taxon>
        <taxon>Insecta</taxon>
        <taxon>Pterygota</taxon>
        <taxon>Neoptera</taxon>
        <taxon>Endopterygota</taxon>
        <taxon>Lepidoptera</taxon>
        <taxon>Glossata</taxon>
        <taxon>Ditrysia</taxon>
        <taxon>Noctuoidea</taxon>
        <taxon>Erebidae</taxon>
        <taxon>Arctiinae</taxon>
        <taxon>Arctia</taxon>
    </lineage>
</organism>
<feature type="repeat" description="ANK" evidence="3">
    <location>
        <begin position="131"/>
        <end position="163"/>
    </location>
</feature>
<feature type="repeat" description="ANK" evidence="3">
    <location>
        <begin position="64"/>
        <end position="96"/>
    </location>
</feature>
<dbReference type="InterPro" id="IPR036770">
    <property type="entry name" value="Ankyrin_rpt-contain_sf"/>
</dbReference>
<dbReference type="PANTHER" id="PTHR24171:SF9">
    <property type="entry name" value="ANKYRIN REPEAT DOMAIN-CONTAINING PROTEIN 39"/>
    <property type="match status" value="1"/>
</dbReference>
<evidence type="ECO:0000313" key="7">
    <source>
        <dbReference type="Proteomes" id="UP000494256"/>
    </source>
</evidence>
<dbReference type="OrthoDB" id="539213at2759"/>
<evidence type="ECO:0000256" key="3">
    <source>
        <dbReference type="PROSITE-ProRule" id="PRU00023"/>
    </source>
</evidence>
<dbReference type="Gene3D" id="1.25.40.20">
    <property type="entry name" value="Ankyrin repeat-containing domain"/>
    <property type="match status" value="1"/>
</dbReference>
<dbReference type="PRINTS" id="PR01415">
    <property type="entry name" value="ANKYRIN"/>
</dbReference>
<dbReference type="EMBL" id="CADEBC010000540">
    <property type="protein sequence ID" value="CAB3249986.1"/>
    <property type="molecule type" value="Genomic_DNA"/>
</dbReference>
<gene>
    <name evidence="5" type="ORF">APLA_LOCUS12453</name>
    <name evidence="4" type="ORF">APLA_LOCUS4913</name>
</gene>
<dbReference type="SUPFAM" id="SSF48403">
    <property type="entry name" value="Ankyrin repeat"/>
    <property type="match status" value="1"/>
</dbReference>
<dbReference type="InterPro" id="IPR002110">
    <property type="entry name" value="Ankyrin_rpt"/>
</dbReference>
<evidence type="ECO:0000256" key="1">
    <source>
        <dbReference type="ARBA" id="ARBA00022737"/>
    </source>
</evidence>
<dbReference type="Proteomes" id="UP000494106">
    <property type="component" value="Unassembled WGS sequence"/>
</dbReference>
<sequence length="178" mass="19714">MDYGKDCDHSQCTNPNASVCQTISEMDWERGLWYAAFYGDHQRVGDLIIKARNAKELVNTPDNAGYTPLHYAARKGYTDICKLLLQNGAQIDAQTKSGQASPLHKAAVAGKIETIQFLIQSGAQINKQDADGQTILHKAAINKHLDLFNYLLETYNELAIVKDNKGHTATDCMSNKNN</sequence>
<dbReference type="AlphaFoldDB" id="A0A8S1APB1"/>
<reference evidence="6 7" key="1">
    <citation type="submission" date="2020-04" db="EMBL/GenBank/DDBJ databases">
        <authorList>
            <person name="Wallbank WR R."/>
            <person name="Pardo Diaz C."/>
            <person name="Kozak K."/>
            <person name="Martin S."/>
            <person name="Jiggins C."/>
            <person name="Moest M."/>
            <person name="Warren A I."/>
            <person name="Byers J.R.P. K."/>
            <person name="Montejo-Kovacevich G."/>
            <person name="Yen C E."/>
        </authorList>
    </citation>
    <scope>NUCLEOTIDE SEQUENCE [LARGE SCALE GENOMIC DNA]</scope>
</reference>
<dbReference type="Pfam" id="PF12796">
    <property type="entry name" value="Ank_2"/>
    <property type="match status" value="1"/>
</dbReference>
<dbReference type="EMBL" id="CADEBD010000288">
    <property type="protein sequence ID" value="CAB3231062.1"/>
    <property type="molecule type" value="Genomic_DNA"/>
</dbReference>
<evidence type="ECO:0000256" key="2">
    <source>
        <dbReference type="ARBA" id="ARBA00023043"/>
    </source>
</evidence>
<name>A0A8S1APB1_ARCPL</name>
<dbReference type="PANTHER" id="PTHR24171">
    <property type="entry name" value="ANKYRIN REPEAT DOMAIN-CONTAINING PROTEIN 39-RELATED"/>
    <property type="match status" value="1"/>
</dbReference>
<evidence type="ECO:0000313" key="4">
    <source>
        <dbReference type="EMBL" id="CAB3231062.1"/>
    </source>
</evidence>
<proteinExistence type="predicted"/>
<evidence type="ECO:0000313" key="6">
    <source>
        <dbReference type="Proteomes" id="UP000494106"/>
    </source>
</evidence>
<protein>
    <recommendedName>
        <fullName evidence="8">Ankyrin repeat domain-containing protein 39</fullName>
    </recommendedName>
</protein>
<accession>A0A8S1APB1</accession>
<keyword evidence="1" id="KW-0677">Repeat</keyword>
<keyword evidence="2 3" id="KW-0040">ANK repeat</keyword>
<comment type="caution">
    <text evidence="5">The sequence shown here is derived from an EMBL/GenBank/DDBJ whole genome shotgun (WGS) entry which is preliminary data.</text>
</comment>
<dbReference type="PROSITE" id="PS50088">
    <property type="entry name" value="ANK_REPEAT"/>
    <property type="match status" value="3"/>
</dbReference>
<dbReference type="SMART" id="SM00248">
    <property type="entry name" value="ANK"/>
    <property type="match status" value="3"/>
</dbReference>
<dbReference type="PROSITE" id="PS50297">
    <property type="entry name" value="ANK_REP_REGION"/>
    <property type="match status" value="3"/>
</dbReference>
<dbReference type="Pfam" id="PF13606">
    <property type="entry name" value="Ank_3"/>
    <property type="match status" value="1"/>
</dbReference>
<feature type="repeat" description="ANK" evidence="3">
    <location>
        <begin position="98"/>
        <end position="130"/>
    </location>
</feature>
<evidence type="ECO:0008006" key="8">
    <source>
        <dbReference type="Google" id="ProtNLM"/>
    </source>
</evidence>
<dbReference type="Proteomes" id="UP000494256">
    <property type="component" value="Unassembled WGS sequence"/>
</dbReference>
<evidence type="ECO:0000313" key="5">
    <source>
        <dbReference type="EMBL" id="CAB3249986.1"/>
    </source>
</evidence>